<dbReference type="OMA" id="EMINLIC"/>
<keyword evidence="3" id="KW-0326">Glycosidase</keyword>
<evidence type="ECO:0000313" key="5">
    <source>
        <dbReference type="EMBL" id="VAI42022.1"/>
    </source>
</evidence>
<reference evidence="5 6" key="1">
    <citation type="submission" date="2017-09" db="EMBL/GenBank/DDBJ databases">
        <authorList>
            <consortium name="International Durum Wheat Genome Sequencing Consortium (IDWGSC)"/>
            <person name="Milanesi L."/>
        </authorList>
    </citation>
    <scope>NUCLEOTIDE SEQUENCE [LARGE SCALE GENOMIC DNA]</scope>
    <source>
        <strain evidence="6">cv. Svevo</strain>
    </source>
</reference>
<dbReference type="EMBL" id="LT934121">
    <property type="protein sequence ID" value="VAI42022.1"/>
    <property type="molecule type" value="Genomic_DNA"/>
</dbReference>
<sequence length="215" mass="23730">MAGMLCVALLLTSLIWSAAPTAGLAGDGRRQQQLTALPPRGWNSYDSFSWIIDEAAFLDNARIMANRLLPHGYQYAVIDFLWYRRIAAGSGVGAYGFDSMDQWGRPYPDPQRFPSGRGGGGFRPIADKVHAMGLKFGIHLMNGISTQAVNANMPILDVRTILKELERPVVLSISPGTAVTPALAENITQHVDMYRVTGDDWDSWKDVRPHFDVAR</sequence>
<feature type="signal peptide" evidence="4">
    <location>
        <begin position="1"/>
        <end position="25"/>
    </location>
</feature>
<accession>A0A9R1AVX3</accession>
<dbReference type="PANTHER" id="PTHR11452:SF76">
    <property type="entry name" value="MELIBIASE A"/>
    <property type="match status" value="1"/>
</dbReference>
<evidence type="ECO:0000256" key="4">
    <source>
        <dbReference type="SAM" id="SignalP"/>
    </source>
</evidence>
<organism evidence="5 6">
    <name type="scientific">Triticum turgidum subsp. durum</name>
    <name type="common">Durum wheat</name>
    <name type="synonym">Triticum durum</name>
    <dbReference type="NCBI Taxonomy" id="4567"/>
    <lineage>
        <taxon>Eukaryota</taxon>
        <taxon>Viridiplantae</taxon>
        <taxon>Streptophyta</taxon>
        <taxon>Embryophyta</taxon>
        <taxon>Tracheophyta</taxon>
        <taxon>Spermatophyta</taxon>
        <taxon>Magnoliopsida</taxon>
        <taxon>Liliopsida</taxon>
        <taxon>Poales</taxon>
        <taxon>Poaceae</taxon>
        <taxon>BOP clade</taxon>
        <taxon>Pooideae</taxon>
        <taxon>Triticodae</taxon>
        <taxon>Triticeae</taxon>
        <taxon>Triticinae</taxon>
        <taxon>Triticum</taxon>
    </lineage>
</organism>
<dbReference type="InterPro" id="IPR017853">
    <property type="entry name" value="GH"/>
</dbReference>
<keyword evidence="6" id="KW-1185">Reference proteome</keyword>
<dbReference type="GO" id="GO:0004553">
    <property type="term" value="F:hydrolase activity, hydrolyzing O-glycosyl compounds"/>
    <property type="evidence" value="ECO:0007669"/>
    <property type="project" value="InterPro"/>
</dbReference>
<dbReference type="Gene3D" id="3.20.20.70">
    <property type="entry name" value="Aldolase class I"/>
    <property type="match status" value="2"/>
</dbReference>
<dbReference type="Proteomes" id="UP000324705">
    <property type="component" value="Chromosome 6A"/>
</dbReference>
<dbReference type="AlphaFoldDB" id="A0A9R1AVX3"/>
<comment type="similarity">
    <text evidence="1">Belongs to the glycosyl hydrolase 27 family.</text>
</comment>
<evidence type="ECO:0000313" key="6">
    <source>
        <dbReference type="Proteomes" id="UP000324705"/>
    </source>
</evidence>
<evidence type="ECO:0000256" key="1">
    <source>
        <dbReference type="ARBA" id="ARBA00009743"/>
    </source>
</evidence>
<dbReference type="InterPro" id="IPR013785">
    <property type="entry name" value="Aldolase_TIM"/>
</dbReference>
<keyword evidence="4" id="KW-0732">Signal</keyword>
<evidence type="ECO:0008006" key="7">
    <source>
        <dbReference type="Google" id="ProtNLM"/>
    </source>
</evidence>
<dbReference type="SUPFAM" id="SSF51445">
    <property type="entry name" value="(Trans)glycosidases"/>
    <property type="match status" value="1"/>
</dbReference>
<name>A0A9R1AVX3_TRITD</name>
<dbReference type="InterPro" id="IPR002241">
    <property type="entry name" value="Glyco_hydro_27"/>
</dbReference>
<protein>
    <recommendedName>
        <fullName evidence="7">Alpha-galactosidase</fullName>
    </recommendedName>
</protein>
<feature type="chain" id="PRO_5040339701" description="Alpha-galactosidase" evidence="4">
    <location>
        <begin position="26"/>
        <end position="215"/>
    </location>
</feature>
<dbReference type="Gramene" id="TRITD6Av1G008420.1">
    <property type="protein sequence ID" value="TRITD6Av1G008420.1"/>
    <property type="gene ID" value="TRITD6Av1G008420"/>
</dbReference>
<dbReference type="GO" id="GO:0005975">
    <property type="term" value="P:carbohydrate metabolic process"/>
    <property type="evidence" value="ECO:0007669"/>
    <property type="project" value="InterPro"/>
</dbReference>
<dbReference type="PANTHER" id="PTHR11452">
    <property type="entry name" value="ALPHA-GALACTOSIDASE/ALPHA-N-ACETYLGALACTOSAMINIDASE"/>
    <property type="match status" value="1"/>
</dbReference>
<gene>
    <name evidence="5" type="ORF">TRITD_6Av1G008420</name>
</gene>
<keyword evidence="2" id="KW-0378">Hydrolase</keyword>
<evidence type="ECO:0000256" key="2">
    <source>
        <dbReference type="ARBA" id="ARBA00022801"/>
    </source>
</evidence>
<evidence type="ECO:0000256" key="3">
    <source>
        <dbReference type="ARBA" id="ARBA00023295"/>
    </source>
</evidence>
<proteinExistence type="inferred from homology"/>